<comment type="similarity">
    <text evidence="3 11">Belongs to the NadD family.</text>
</comment>
<feature type="domain" description="Cytidyltransferase-like" evidence="12">
    <location>
        <begin position="15"/>
        <end position="170"/>
    </location>
</feature>
<evidence type="ECO:0000256" key="3">
    <source>
        <dbReference type="ARBA" id="ARBA00009014"/>
    </source>
</evidence>
<dbReference type="UniPathway" id="UPA00253">
    <property type="reaction ID" value="UER00332"/>
</dbReference>
<dbReference type="EC" id="2.7.7.18" evidence="11"/>
<evidence type="ECO:0000313" key="14">
    <source>
        <dbReference type="Proteomes" id="UP000031662"/>
    </source>
</evidence>
<comment type="pathway">
    <text evidence="2 11">Cofactor biosynthesis; NAD(+) biosynthesis; deamido-NAD(+) from nicotinate D-ribonucleotide: step 1/1.</text>
</comment>
<evidence type="ECO:0000256" key="4">
    <source>
        <dbReference type="ARBA" id="ARBA00022642"/>
    </source>
</evidence>
<evidence type="ECO:0000256" key="1">
    <source>
        <dbReference type="ARBA" id="ARBA00002324"/>
    </source>
</evidence>
<evidence type="ECO:0000256" key="7">
    <source>
        <dbReference type="ARBA" id="ARBA00022741"/>
    </source>
</evidence>
<dbReference type="HOGENOM" id="CLU_069765_3_1_7"/>
<evidence type="ECO:0000256" key="8">
    <source>
        <dbReference type="ARBA" id="ARBA00022840"/>
    </source>
</evidence>
<comment type="function">
    <text evidence="1 11">Catalyzes the reversible adenylation of nicotinate mononucleotide (NaMN) to nicotinic acid adenine dinucleotide (NaAD).</text>
</comment>
<keyword evidence="9 11" id="KW-0520">NAD</keyword>
<dbReference type="Pfam" id="PF01467">
    <property type="entry name" value="CTP_transf_like"/>
    <property type="match status" value="1"/>
</dbReference>
<evidence type="ECO:0000259" key="12">
    <source>
        <dbReference type="Pfam" id="PF01467"/>
    </source>
</evidence>
<dbReference type="NCBIfam" id="TIGR00482">
    <property type="entry name" value="nicotinate (nicotinamide) nucleotide adenylyltransferase"/>
    <property type="match status" value="1"/>
</dbReference>
<dbReference type="InterPro" id="IPR014729">
    <property type="entry name" value="Rossmann-like_a/b/a_fold"/>
</dbReference>
<evidence type="ECO:0000256" key="5">
    <source>
        <dbReference type="ARBA" id="ARBA00022679"/>
    </source>
</evidence>
<dbReference type="GO" id="GO:0009435">
    <property type="term" value="P:NAD+ biosynthetic process"/>
    <property type="evidence" value="ECO:0007669"/>
    <property type="project" value="UniProtKB-UniRule"/>
</dbReference>
<dbReference type="GO" id="GO:0005524">
    <property type="term" value="F:ATP binding"/>
    <property type="evidence" value="ECO:0007669"/>
    <property type="project" value="UniProtKB-KW"/>
</dbReference>
<dbReference type="Gene3D" id="3.40.50.620">
    <property type="entry name" value="HUPs"/>
    <property type="match status" value="1"/>
</dbReference>
<accession>A0A060PPA8</accession>
<keyword evidence="6 11" id="KW-0548">Nucleotidyltransferase</keyword>
<evidence type="ECO:0000256" key="9">
    <source>
        <dbReference type="ARBA" id="ARBA00023027"/>
    </source>
</evidence>
<dbReference type="EMBL" id="AP014523">
    <property type="protein sequence ID" value="BAO97349.1"/>
    <property type="molecule type" value="Genomic_DNA"/>
</dbReference>
<evidence type="ECO:0000256" key="10">
    <source>
        <dbReference type="ARBA" id="ARBA00048721"/>
    </source>
</evidence>
<keyword evidence="5 11" id="KW-0808">Transferase</keyword>
<keyword evidence="7 11" id="KW-0547">Nucleotide-binding</keyword>
<proteinExistence type="inferred from homology"/>
<dbReference type="PANTHER" id="PTHR39321">
    <property type="entry name" value="NICOTINATE-NUCLEOTIDE ADENYLYLTRANSFERASE-RELATED"/>
    <property type="match status" value="1"/>
</dbReference>
<evidence type="ECO:0000313" key="13">
    <source>
        <dbReference type="EMBL" id="BAO97349.1"/>
    </source>
</evidence>
<dbReference type="NCBIfam" id="TIGR00125">
    <property type="entry name" value="cyt_tran_rel"/>
    <property type="match status" value="1"/>
</dbReference>
<gene>
    <name evidence="11" type="primary">nadD</name>
    <name evidence="13" type="ORF">NY40_0326</name>
</gene>
<reference evidence="13 14" key="1">
    <citation type="submission" date="2013-11" db="EMBL/GenBank/DDBJ databases">
        <title>Estimation of Helicobacter pylori bacteriophage ecology using H. pylori isolates.</title>
        <authorList>
            <person name="Uchiyama J."/>
            <person name="Takemura-Uchiyama I."/>
            <person name="Ujihara T."/>
            <person name="Matsuzaki S."/>
        </authorList>
    </citation>
    <scope>NUCLEOTIDE SEQUENCE [LARGE SCALE GENOMIC DNA]</scope>
    <source>
        <strain evidence="13 14">NY40</strain>
    </source>
</reference>
<evidence type="ECO:0000256" key="6">
    <source>
        <dbReference type="ARBA" id="ARBA00022695"/>
    </source>
</evidence>
<comment type="catalytic activity">
    <reaction evidence="10 11">
        <text>nicotinate beta-D-ribonucleotide + ATP + H(+) = deamido-NAD(+) + diphosphate</text>
        <dbReference type="Rhea" id="RHEA:22860"/>
        <dbReference type="ChEBI" id="CHEBI:15378"/>
        <dbReference type="ChEBI" id="CHEBI:30616"/>
        <dbReference type="ChEBI" id="CHEBI:33019"/>
        <dbReference type="ChEBI" id="CHEBI:57502"/>
        <dbReference type="ChEBI" id="CHEBI:58437"/>
        <dbReference type="EC" id="2.7.7.18"/>
    </reaction>
</comment>
<name>A0A060PPA8_HELPX</name>
<protein>
    <recommendedName>
        <fullName evidence="11">Probable nicotinate-nucleotide adenylyltransferase</fullName>
        <ecNumber evidence="11">2.7.7.18</ecNumber>
    </recommendedName>
    <alternativeName>
        <fullName evidence="11">Deamido-NAD(+) diphosphorylase</fullName>
    </alternativeName>
    <alternativeName>
        <fullName evidence="11">Deamido-NAD(+) pyrophosphorylase</fullName>
    </alternativeName>
    <alternativeName>
        <fullName evidence="11">Nicotinate mononucleotide adenylyltransferase</fullName>
        <shortName evidence="11">NaMN adenylyltransferase</shortName>
    </alternativeName>
</protein>
<keyword evidence="4 11" id="KW-0662">Pyridine nucleotide biosynthesis</keyword>
<dbReference type="InterPro" id="IPR004821">
    <property type="entry name" value="Cyt_trans-like"/>
</dbReference>
<dbReference type="InterPro" id="IPR005248">
    <property type="entry name" value="NadD/NMNAT"/>
</dbReference>
<dbReference type="HAMAP" id="MF_00244">
    <property type="entry name" value="NaMN_adenylyltr"/>
    <property type="match status" value="1"/>
</dbReference>
<dbReference type="GO" id="GO:0004515">
    <property type="term" value="F:nicotinate-nucleotide adenylyltransferase activity"/>
    <property type="evidence" value="ECO:0007669"/>
    <property type="project" value="UniProtKB-UniRule"/>
</dbReference>
<keyword evidence="8 11" id="KW-0067">ATP-binding</keyword>
<dbReference type="PANTHER" id="PTHR39321:SF3">
    <property type="entry name" value="PHOSPHOPANTETHEINE ADENYLYLTRANSFERASE"/>
    <property type="match status" value="1"/>
</dbReference>
<dbReference type="CDD" id="cd02165">
    <property type="entry name" value="NMNAT"/>
    <property type="match status" value="1"/>
</dbReference>
<dbReference type="Proteomes" id="UP000031662">
    <property type="component" value="Chromosome"/>
</dbReference>
<organism evidence="13 14">
    <name type="scientific">Helicobacter pylori NY40</name>
    <dbReference type="NCBI Taxonomy" id="1426844"/>
    <lineage>
        <taxon>Bacteria</taxon>
        <taxon>Pseudomonadati</taxon>
        <taxon>Campylobacterota</taxon>
        <taxon>Epsilonproteobacteria</taxon>
        <taxon>Campylobacterales</taxon>
        <taxon>Helicobacteraceae</taxon>
        <taxon>Helicobacter</taxon>
    </lineage>
</organism>
<evidence type="ECO:0000256" key="2">
    <source>
        <dbReference type="ARBA" id="ARBA00005019"/>
    </source>
</evidence>
<sequence length="174" mass="19909">MNTMNSVLKHKELALYGGSFDPLHKAHLAIIEQTLELLPFVQLIVLPAYQNPFKKPCFLDAQTRFKELERALKGMPRVLLSDFEIKQERAVPTIESVIYFQKLYRPKTLYLVIGADCLRHLSSWTNATELLKRVELVVFERIGYEEIQFKGHYHPLKGIDAPISSSAIRASLGV</sequence>
<dbReference type="SUPFAM" id="SSF52374">
    <property type="entry name" value="Nucleotidylyl transferase"/>
    <property type="match status" value="1"/>
</dbReference>
<dbReference type="AlphaFoldDB" id="A0A060PPA8"/>
<evidence type="ECO:0000256" key="11">
    <source>
        <dbReference type="HAMAP-Rule" id="MF_00244"/>
    </source>
</evidence>